<feature type="compositionally biased region" description="Basic and acidic residues" evidence="1">
    <location>
        <begin position="1"/>
        <end position="24"/>
    </location>
</feature>
<dbReference type="Proteomes" id="UP001500151">
    <property type="component" value="Unassembled WGS sequence"/>
</dbReference>
<organism evidence="2 3">
    <name type="scientific">Streptomyces vastus</name>
    <dbReference type="NCBI Taxonomy" id="285451"/>
    <lineage>
        <taxon>Bacteria</taxon>
        <taxon>Bacillati</taxon>
        <taxon>Actinomycetota</taxon>
        <taxon>Actinomycetes</taxon>
        <taxon>Kitasatosporales</taxon>
        <taxon>Streptomycetaceae</taxon>
        <taxon>Streptomyces</taxon>
    </lineage>
</organism>
<keyword evidence="3" id="KW-1185">Reference proteome</keyword>
<evidence type="ECO:0000313" key="2">
    <source>
        <dbReference type="EMBL" id="GAA2665693.1"/>
    </source>
</evidence>
<gene>
    <name evidence="2" type="ORF">GCM10010307_88700</name>
</gene>
<evidence type="ECO:0000313" key="3">
    <source>
        <dbReference type="Proteomes" id="UP001500151"/>
    </source>
</evidence>
<proteinExistence type="predicted"/>
<dbReference type="EMBL" id="BAAASJ010000125">
    <property type="protein sequence ID" value="GAA2665693.1"/>
    <property type="molecule type" value="Genomic_DNA"/>
</dbReference>
<feature type="compositionally biased region" description="Basic residues" evidence="1">
    <location>
        <begin position="32"/>
        <end position="41"/>
    </location>
</feature>
<sequence length="75" mass="8482">MAHRDHGHEGERKQAQDLADRDASVEGAGKSYVRHTGKGFPRRANGGLRARGRRLTRRARPRIMRIDQPLDLKVA</sequence>
<reference evidence="3" key="1">
    <citation type="journal article" date="2019" name="Int. J. Syst. Evol. Microbiol.">
        <title>The Global Catalogue of Microorganisms (GCM) 10K type strain sequencing project: providing services to taxonomists for standard genome sequencing and annotation.</title>
        <authorList>
            <consortium name="The Broad Institute Genomics Platform"/>
            <consortium name="The Broad Institute Genome Sequencing Center for Infectious Disease"/>
            <person name="Wu L."/>
            <person name="Ma J."/>
        </authorList>
    </citation>
    <scope>NUCLEOTIDE SEQUENCE [LARGE SCALE GENOMIC DNA]</scope>
    <source>
        <strain evidence="3">JCM 4524</strain>
    </source>
</reference>
<protein>
    <submittedName>
        <fullName evidence="2">Uncharacterized protein</fullName>
    </submittedName>
</protein>
<feature type="compositionally biased region" description="Basic and acidic residues" evidence="1">
    <location>
        <begin position="64"/>
        <end position="75"/>
    </location>
</feature>
<accession>A0ABP6EFZ4</accession>
<feature type="region of interest" description="Disordered" evidence="1">
    <location>
        <begin position="1"/>
        <end position="75"/>
    </location>
</feature>
<evidence type="ECO:0000256" key="1">
    <source>
        <dbReference type="SAM" id="MobiDB-lite"/>
    </source>
</evidence>
<comment type="caution">
    <text evidence="2">The sequence shown here is derived from an EMBL/GenBank/DDBJ whole genome shotgun (WGS) entry which is preliminary data.</text>
</comment>
<feature type="compositionally biased region" description="Basic residues" evidence="1">
    <location>
        <begin position="50"/>
        <end position="63"/>
    </location>
</feature>
<name>A0ABP6EFZ4_9ACTN</name>